<sequence length="100" mass="11335">MKKTVLATMLLMVSVQWSPAATTKGEHPACVSEEALDEFTQPIVSNNEESSNYILSRTCIITRSGLKISVLKRSWTISKIMVYLRDWAPVMWTSNENIQE</sequence>
<feature type="chain" id="PRO_5011438794" evidence="1">
    <location>
        <begin position="21"/>
        <end position="100"/>
    </location>
</feature>
<gene>
    <name evidence="2" type="ORF">SAMN05660330_03699</name>
</gene>
<name>A0A1H0US25_9BACT</name>
<dbReference type="EMBL" id="FNJI01000035">
    <property type="protein sequence ID" value="SDP68964.1"/>
    <property type="molecule type" value="Genomic_DNA"/>
</dbReference>
<dbReference type="Proteomes" id="UP000199073">
    <property type="component" value="Unassembled WGS sequence"/>
</dbReference>
<evidence type="ECO:0000256" key="1">
    <source>
        <dbReference type="SAM" id="SignalP"/>
    </source>
</evidence>
<keyword evidence="3" id="KW-1185">Reference proteome</keyword>
<feature type="signal peptide" evidence="1">
    <location>
        <begin position="1"/>
        <end position="20"/>
    </location>
</feature>
<evidence type="ECO:0000313" key="3">
    <source>
        <dbReference type="Proteomes" id="UP000199073"/>
    </source>
</evidence>
<protein>
    <submittedName>
        <fullName evidence="2">Uncharacterized protein</fullName>
    </submittedName>
</protein>
<proteinExistence type="predicted"/>
<evidence type="ECO:0000313" key="2">
    <source>
        <dbReference type="EMBL" id="SDP68964.1"/>
    </source>
</evidence>
<organism evidence="2 3">
    <name type="scientific">Desulforhopalus singaporensis</name>
    <dbReference type="NCBI Taxonomy" id="91360"/>
    <lineage>
        <taxon>Bacteria</taxon>
        <taxon>Pseudomonadati</taxon>
        <taxon>Thermodesulfobacteriota</taxon>
        <taxon>Desulfobulbia</taxon>
        <taxon>Desulfobulbales</taxon>
        <taxon>Desulfocapsaceae</taxon>
        <taxon>Desulforhopalus</taxon>
    </lineage>
</organism>
<accession>A0A1H0US25</accession>
<dbReference type="AlphaFoldDB" id="A0A1H0US25"/>
<keyword evidence="1" id="KW-0732">Signal</keyword>
<reference evidence="2 3" key="1">
    <citation type="submission" date="2016-10" db="EMBL/GenBank/DDBJ databases">
        <authorList>
            <person name="de Groot N.N."/>
        </authorList>
    </citation>
    <scope>NUCLEOTIDE SEQUENCE [LARGE SCALE GENOMIC DNA]</scope>
    <source>
        <strain evidence="2 3">DSM 12130</strain>
    </source>
</reference>